<reference evidence="5 6" key="1">
    <citation type="submission" date="2018-05" db="EMBL/GenBank/DDBJ databases">
        <title>Oceanovita maritima gen. nov., sp. nov., a marine bacterium in the family Rhodobacteraceae isolated from surface seawater of Lundu port Xiamen, China.</title>
        <authorList>
            <person name="Hetharua B.H."/>
            <person name="Min D."/>
            <person name="Liao H."/>
            <person name="Tian Y."/>
        </authorList>
    </citation>
    <scope>NUCLEOTIDE SEQUENCE [LARGE SCALE GENOMIC DNA]</scope>
    <source>
        <strain evidence="5 6">FSX-11</strain>
    </source>
</reference>
<organism evidence="5 6">
    <name type="scientific">Litorivita pollutaquae</name>
    <dbReference type="NCBI Taxonomy" id="2200892"/>
    <lineage>
        <taxon>Bacteria</taxon>
        <taxon>Pseudomonadati</taxon>
        <taxon>Pseudomonadota</taxon>
        <taxon>Alphaproteobacteria</taxon>
        <taxon>Rhodobacterales</taxon>
        <taxon>Paracoccaceae</taxon>
        <taxon>Litorivita</taxon>
    </lineage>
</organism>
<evidence type="ECO:0000259" key="4">
    <source>
        <dbReference type="Pfam" id="PF13193"/>
    </source>
</evidence>
<proteinExistence type="predicted"/>
<dbReference type="Proteomes" id="UP000248012">
    <property type="component" value="Unassembled WGS sequence"/>
</dbReference>
<accession>A0A2V4MS03</accession>
<feature type="domain" description="AMP-dependent synthetase/ligase" evidence="3">
    <location>
        <begin position="26"/>
        <end position="371"/>
    </location>
</feature>
<evidence type="ECO:0000313" key="6">
    <source>
        <dbReference type="Proteomes" id="UP000248012"/>
    </source>
</evidence>
<dbReference type="InterPro" id="IPR025110">
    <property type="entry name" value="AMP-bd_C"/>
</dbReference>
<dbReference type="Pfam" id="PF13193">
    <property type="entry name" value="AMP-binding_C"/>
    <property type="match status" value="1"/>
</dbReference>
<feature type="region of interest" description="Disordered" evidence="2">
    <location>
        <begin position="487"/>
        <end position="511"/>
    </location>
</feature>
<dbReference type="InterPro" id="IPR000873">
    <property type="entry name" value="AMP-dep_synth/lig_dom"/>
</dbReference>
<dbReference type="GO" id="GO:0044550">
    <property type="term" value="P:secondary metabolite biosynthetic process"/>
    <property type="evidence" value="ECO:0007669"/>
    <property type="project" value="TreeGrafter"/>
</dbReference>
<evidence type="ECO:0000256" key="1">
    <source>
        <dbReference type="ARBA" id="ARBA00022598"/>
    </source>
</evidence>
<dbReference type="Pfam" id="PF00501">
    <property type="entry name" value="AMP-binding"/>
    <property type="match status" value="1"/>
</dbReference>
<dbReference type="EMBL" id="QFVT01000003">
    <property type="protein sequence ID" value="PYC48329.1"/>
    <property type="molecule type" value="Genomic_DNA"/>
</dbReference>
<name>A0A2V4MS03_9RHOB</name>
<dbReference type="InterPro" id="IPR045851">
    <property type="entry name" value="AMP-bd_C_sf"/>
</dbReference>
<dbReference type="Gene3D" id="3.30.300.30">
    <property type="match status" value="1"/>
</dbReference>
<dbReference type="RefSeq" id="WP_110795063.1">
    <property type="nucleotide sequence ID" value="NZ_KZ826482.1"/>
</dbReference>
<dbReference type="GO" id="GO:0016878">
    <property type="term" value="F:acid-thiol ligase activity"/>
    <property type="evidence" value="ECO:0007669"/>
    <property type="project" value="TreeGrafter"/>
</dbReference>
<dbReference type="Gene3D" id="3.40.50.12780">
    <property type="entry name" value="N-terminal domain of ligase-like"/>
    <property type="match status" value="1"/>
</dbReference>
<dbReference type="OrthoDB" id="9803968at2"/>
<dbReference type="AlphaFoldDB" id="A0A2V4MS03"/>
<keyword evidence="6" id="KW-1185">Reference proteome</keyword>
<evidence type="ECO:0000259" key="3">
    <source>
        <dbReference type="Pfam" id="PF00501"/>
    </source>
</evidence>
<keyword evidence="1 5" id="KW-0436">Ligase</keyword>
<dbReference type="PANTHER" id="PTHR43352">
    <property type="entry name" value="ACETYL-COA SYNTHETASE"/>
    <property type="match status" value="1"/>
</dbReference>
<dbReference type="PROSITE" id="PS00455">
    <property type="entry name" value="AMP_BINDING"/>
    <property type="match status" value="1"/>
</dbReference>
<feature type="compositionally biased region" description="Basic and acidic residues" evidence="2">
    <location>
        <begin position="499"/>
        <end position="511"/>
    </location>
</feature>
<evidence type="ECO:0000313" key="5">
    <source>
        <dbReference type="EMBL" id="PYC48329.1"/>
    </source>
</evidence>
<dbReference type="InterPro" id="IPR020845">
    <property type="entry name" value="AMP-binding_CS"/>
</dbReference>
<evidence type="ECO:0000256" key="2">
    <source>
        <dbReference type="SAM" id="MobiDB-lite"/>
    </source>
</evidence>
<sequence>MTSVFDAGPAAPCPAPFNLAAHVLAHARDLGDKPALEVLSPDRSEIWSYDQLERAVRGIATGLLQRGLKPRDKILMRMGNTVDFPLSYLGAIAAGMVPVPTSSQLTAPEVAKMITALDPAAILFSNGIAVPENSGCTEIGQAELDAMHALPPADYEMGDPERLAYIIYTSGTSGQPRAVCHAHRAIWARQMMHAGWSGLRISDRLLHAGAFNWTFTLGTGLMDPWSIGATALIPEDGTAPEALPALLRKHKATIFAAVPGVYRKILSQPNIPDLPDLRHGLAAGENLPETLRRAWQAATGGQIYEAFGMSECSTFISSSPTTPAENGMIGRPQIGRRVALIDPETGEIVPHGSAGTIAIHRSDPGLMLGYLGAEDETNSKYIDDWFITGDQAVMDQSGGVSYLGRDDDMMNAGGFRVSPLEVEAALLPHPDIREIGATDIRVKEGTSVIMAFYTSDTPIDEAALKDYAAARLARYKQPRAYIRLPKLPSNPNGKLSRRALKESHEAHLRRT</sequence>
<feature type="domain" description="AMP-binding enzyme C-terminal" evidence="4">
    <location>
        <begin position="421"/>
        <end position="494"/>
    </location>
</feature>
<protein>
    <submittedName>
        <fullName evidence="5">Benzoate--CoA ligase</fullName>
    </submittedName>
</protein>
<dbReference type="SUPFAM" id="SSF56801">
    <property type="entry name" value="Acetyl-CoA synthetase-like"/>
    <property type="match status" value="1"/>
</dbReference>
<gene>
    <name evidence="5" type="ORF">DI396_04875</name>
</gene>
<dbReference type="InterPro" id="IPR042099">
    <property type="entry name" value="ANL_N_sf"/>
</dbReference>
<dbReference type="PANTHER" id="PTHR43352:SF1">
    <property type="entry name" value="ANTHRANILATE--COA LIGASE"/>
    <property type="match status" value="1"/>
</dbReference>
<comment type="caution">
    <text evidence="5">The sequence shown here is derived from an EMBL/GenBank/DDBJ whole genome shotgun (WGS) entry which is preliminary data.</text>
</comment>